<feature type="region of interest" description="Disordered" evidence="1">
    <location>
        <begin position="453"/>
        <end position="473"/>
    </location>
</feature>
<feature type="compositionally biased region" description="Basic and acidic residues" evidence="1">
    <location>
        <begin position="453"/>
        <end position="463"/>
    </location>
</feature>
<evidence type="ECO:0000313" key="3">
    <source>
        <dbReference type="Proteomes" id="UP001370758"/>
    </source>
</evidence>
<reference evidence="2 3" key="1">
    <citation type="submission" date="2023-08" db="EMBL/GenBank/DDBJ databases">
        <authorList>
            <person name="Palmer J.M."/>
        </authorList>
    </citation>
    <scope>NUCLEOTIDE SEQUENCE [LARGE SCALE GENOMIC DNA]</scope>
    <source>
        <strain evidence="2 3">TWF481</strain>
    </source>
</reference>
<name>A0AAV9W9P7_9PEZI</name>
<feature type="region of interest" description="Disordered" evidence="1">
    <location>
        <begin position="274"/>
        <end position="293"/>
    </location>
</feature>
<sequence length="614" mass="68635">MEEVSSEPLHFWGSMDNFYGDDTTSNAHRNSVSSHIFSNSPSETVGNYAPSPRFQEALSPMVTDFTFGNFINDAFQENLPLYSPSSQISASPLQFSFLERTDSSSSLDQVVHSAPPESLHRQSVDESLWDQLQKVKTQSTYLCDWMNAVLEIDMDPSLNGYAKVIQSHNNAQYTEIEPNRREVMVETPGFYDQVHVTLRPSGLITSTEPTIDQEDTDTKSLQEIAGKGRRGSGGSERRQIKRKTAPNKEDDGAGTSMTKKPRYISMRDIKETLGFSHSDGRGDNDNEENCSGDGAGWQRIYSNWRKDIASMAVAFVSLEAFTKSTKYKDSDVDSNGRRLNVIHGTFKWRGWNEMSESEQKGFLKSAFRLPWFGVTHSSAKIDEWIKNGFSSTVGENNDVNAIVDAAKTVILDVFKKRKDGMKSAYIEAYIDGIIEMDANGMISARLKRDEGGRIEGGKFDQRMKSNQTTPTDPTISIPKGQDLPVRYLRFYPDDDPNFASNSLDTAYPYEPDPNLIASLGRLNTHSAKMADIQLAMVALDTNSSLRRILGTLKSEDGTAKLRMPISSDRELQAWLMSNVGSRAPFDIYCIFQRNPAANGGRPDSPPPKHSRYLN</sequence>
<evidence type="ECO:0000313" key="2">
    <source>
        <dbReference type="EMBL" id="KAK6504590.1"/>
    </source>
</evidence>
<keyword evidence="3" id="KW-1185">Reference proteome</keyword>
<dbReference type="AlphaFoldDB" id="A0AAV9W9P7"/>
<comment type="caution">
    <text evidence="2">The sequence shown here is derived from an EMBL/GenBank/DDBJ whole genome shotgun (WGS) entry which is preliminary data.</text>
</comment>
<feature type="compositionally biased region" description="Polar residues" evidence="1">
    <location>
        <begin position="464"/>
        <end position="473"/>
    </location>
</feature>
<gene>
    <name evidence="2" type="ORF">TWF481_006529</name>
</gene>
<protein>
    <submittedName>
        <fullName evidence="2">Uncharacterized protein</fullName>
    </submittedName>
</protein>
<dbReference type="EMBL" id="JAVHJL010000004">
    <property type="protein sequence ID" value="KAK6504590.1"/>
    <property type="molecule type" value="Genomic_DNA"/>
</dbReference>
<proteinExistence type="predicted"/>
<dbReference type="Proteomes" id="UP001370758">
    <property type="component" value="Unassembled WGS sequence"/>
</dbReference>
<evidence type="ECO:0000256" key="1">
    <source>
        <dbReference type="SAM" id="MobiDB-lite"/>
    </source>
</evidence>
<accession>A0AAV9W9P7</accession>
<feature type="region of interest" description="Disordered" evidence="1">
    <location>
        <begin position="203"/>
        <end position="263"/>
    </location>
</feature>
<organism evidence="2 3">
    <name type="scientific">Arthrobotrys musiformis</name>
    <dbReference type="NCBI Taxonomy" id="47236"/>
    <lineage>
        <taxon>Eukaryota</taxon>
        <taxon>Fungi</taxon>
        <taxon>Dikarya</taxon>
        <taxon>Ascomycota</taxon>
        <taxon>Pezizomycotina</taxon>
        <taxon>Orbiliomycetes</taxon>
        <taxon>Orbiliales</taxon>
        <taxon>Orbiliaceae</taxon>
        <taxon>Arthrobotrys</taxon>
    </lineage>
</organism>